<feature type="compositionally biased region" description="Low complexity" evidence="8">
    <location>
        <begin position="507"/>
        <end position="539"/>
    </location>
</feature>
<evidence type="ECO:0000256" key="2">
    <source>
        <dbReference type="ARBA" id="ARBA00004186"/>
    </source>
</evidence>
<accession>A0A6A5Y791</accession>
<keyword evidence="7" id="KW-0539">Nucleus</keyword>
<reference evidence="10" key="1">
    <citation type="journal article" date="2020" name="Stud. Mycol.">
        <title>101 Dothideomycetes genomes: a test case for predicting lifestyles and emergence of pathogens.</title>
        <authorList>
            <person name="Haridas S."/>
            <person name="Albert R."/>
            <person name="Binder M."/>
            <person name="Bloem J."/>
            <person name="Labutti K."/>
            <person name="Salamov A."/>
            <person name="Andreopoulos B."/>
            <person name="Baker S."/>
            <person name="Barry K."/>
            <person name="Bills G."/>
            <person name="Bluhm B."/>
            <person name="Cannon C."/>
            <person name="Castanera R."/>
            <person name="Culley D."/>
            <person name="Daum C."/>
            <person name="Ezra D."/>
            <person name="Gonzalez J."/>
            <person name="Henrissat B."/>
            <person name="Kuo A."/>
            <person name="Liang C."/>
            <person name="Lipzen A."/>
            <person name="Lutzoni F."/>
            <person name="Magnuson J."/>
            <person name="Mondo S."/>
            <person name="Nolan M."/>
            <person name="Ohm R."/>
            <person name="Pangilinan J."/>
            <person name="Park H.-J."/>
            <person name="Ramirez L."/>
            <person name="Alfaro M."/>
            <person name="Sun H."/>
            <person name="Tritt A."/>
            <person name="Yoshinaga Y."/>
            <person name="Zwiers L.-H."/>
            <person name="Turgeon B."/>
            <person name="Goodwin S."/>
            <person name="Spatafora J."/>
            <person name="Crous P."/>
            <person name="Grigoriev I."/>
        </authorList>
    </citation>
    <scope>NUCLEOTIDE SEQUENCE</scope>
    <source>
        <strain evidence="10">CBS 175.79</strain>
    </source>
</reference>
<feature type="region of interest" description="Disordered" evidence="8">
    <location>
        <begin position="1117"/>
        <end position="1172"/>
    </location>
</feature>
<feature type="compositionally biased region" description="Pro residues" evidence="8">
    <location>
        <begin position="1161"/>
        <end position="1172"/>
    </location>
</feature>
<dbReference type="AlphaFoldDB" id="A0A6A5Y791"/>
<feature type="compositionally biased region" description="Polar residues" evidence="8">
    <location>
        <begin position="581"/>
        <end position="590"/>
    </location>
</feature>
<evidence type="ECO:0000256" key="7">
    <source>
        <dbReference type="ARBA" id="ARBA00023242"/>
    </source>
</evidence>
<keyword evidence="11" id="KW-1185">Reference proteome</keyword>
<organism evidence="10 11">
    <name type="scientific">Aaosphaeria arxii CBS 175.79</name>
    <dbReference type="NCBI Taxonomy" id="1450172"/>
    <lineage>
        <taxon>Eukaryota</taxon>
        <taxon>Fungi</taxon>
        <taxon>Dikarya</taxon>
        <taxon>Ascomycota</taxon>
        <taxon>Pezizomycotina</taxon>
        <taxon>Dothideomycetes</taxon>
        <taxon>Pleosporomycetidae</taxon>
        <taxon>Pleosporales</taxon>
        <taxon>Pleosporales incertae sedis</taxon>
        <taxon>Aaosphaeria</taxon>
    </lineage>
</organism>
<dbReference type="PANTHER" id="PTHR13142:SF1">
    <property type="entry name" value="INNER CENTROMERE PROTEIN"/>
    <property type="match status" value="1"/>
</dbReference>
<proteinExistence type="inferred from homology"/>
<feature type="compositionally biased region" description="Polar residues" evidence="8">
    <location>
        <begin position="964"/>
        <end position="976"/>
    </location>
</feature>
<keyword evidence="6" id="KW-0206">Cytoskeleton</keyword>
<keyword evidence="4" id="KW-0963">Cytoplasm</keyword>
<evidence type="ECO:0000256" key="3">
    <source>
        <dbReference type="ARBA" id="ARBA00010042"/>
    </source>
</evidence>
<sequence length="1172" mass="128880">MAAARSKAPAIGSAQWILDERHQSNDLVAQEAEDFGFTVRNELEWLNEHMAEIFAHNGQNNLDVFKTPGKLRGKTPRTARKKAIEQRQPLGDIFSPNSQVRPSPAQQSLKNHMQKAPKARFQIAEDYENLAPIRSPVAPVAQSPVRQLFSKALGKGKENRDSPYRAIARVEETAAQLDLNSFPAPPQSSPLRATQDTAVSSQAETVFTQTGTQSTQQTIATESFRHSLLVEETERRDTGDSFVSAKEYGSKNASKENLRAVFDDDEAEDAIDLVGDKMDIDQDDAQDTMIRHEISSAQGDDTAVHHEVHDSAPTPRVESETYTISTETHAFTKTEFERVSSPAMKSALGSDQDLEIPAEDNAMDDTVVHHDIEDQMDVDDDDDIRSPSDHSSPVKLVRKSSLTFASLPAREPLLAKKSMGNRNSRTSHIDQTKVRNSNLGRFTGGKSLGGAQYTQSATHDDEMDNNERPELKNEESEATKMHSHAYTKSIKDRINLLGQDNEPPKRVSQNVNLSQSSQPVQAQNPAPIQPPQYKQPAYPQLPAEDMDVDMDKDDEEDDWISPIRPTPAANNARPPFAKSYSADTQATATKTPVLAKPVAVSNPNLPAAPTTTTPFGSPTGKKNVDNGPISASKAKLYSALRAAKGILIGSSAASAQAKLDALGESPARPKLQAQSSSEDIFSSPKRTEKPGLFSHLRSPSKESLRSNKSKVATVPGSPVKEETRRTRSSSERERLREREIKERDVKEKNRAEERLKEMREREQSKAAAHYQKAKATAKTPVAAPPQNVQPSATASTKTPVAQQGPSRPGTTRMNTAQRQDQDSGDEMPPPPPPKSFLPTGTKVREPRRLVKASSKDTLSRAKPQAPQKIQVNLHQGHFPQSSRPASRAATQAQAPATTKAAPSARPVPAAAKPAPTMSKPLAQPKFAPSASKPAPRIGRPQAPKAVEKPKPAPTQPRADLGTSRPVTKMQTVQDPSRINIPPVNPAKPAKRPFAAEKDEPLHRPAKRPSQQAKPKTVPMTPAHAQFAHGKIPFAEPSQPAQPAPPTIQYPNGEDIKLPDVMTDSEDEDSDNEFEQPSWVNTPNLREMLEQQQLVDPEAVFGPIAPLNMEQVFPNKERHKKFRDRTSSAFWGNDQVTEEEKRKEREGRERIVRDGAWTYNPSPRPTPRPTKLR</sequence>
<comment type="subcellular location">
    <subcellularLocation>
        <location evidence="2">Cytoplasm</location>
        <location evidence="2">Cytoskeleton</location>
        <location evidence="2">Spindle</location>
    </subcellularLocation>
    <subcellularLocation>
        <location evidence="1">Nucleus</location>
    </subcellularLocation>
</comment>
<dbReference type="GO" id="GO:0005819">
    <property type="term" value="C:spindle"/>
    <property type="evidence" value="ECO:0007669"/>
    <property type="project" value="UniProtKB-SubCell"/>
</dbReference>
<keyword evidence="5" id="KW-0159">Chromosome partition</keyword>
<dbReference type="Pfam" id="PF03941">
    <property type="entry name" value="INCENP_ARK-bind"/>
    <property type="match status" value="1"/>
</dbReference>
<dbReference type="OrthoDB" id="6123at2759"/>
<dbReference type="GO" id="GO:0005634">
    <property type="term" value="C:nucleus"/>
    <property type="evidence" value="ECO:0007669"/>
    <property type="project" value="UniProtKB-SubCell"/>
</dbReference>
<protein>
    <recommendedName>
        <fullName evidence="9">Inner centromere protein ARK-binding domain-containing protein</fullName>
    </recommendedName>
</protein>
<feature type="region of interest" description="Disordered" evidence="8">
    <location>
        <begin position="552"/>
        <end position="629"/>
    </location>
</feature>
<feature type="compositionally biased region" description="Basic and acidic residues" evidence="8">
    <location>
        <begin position="719"/>
        <end position="764"/>
    </location>
</feature>
<feature type="region of interest" description="Disordered" evidence="8">
    <location>
        <begin position="662"/>
        <end position="1082"/>
    </location>
</feature>
<feature type="domain" description="Inner centromere protein ARK-binding" evidence="9">
    <location>
        <begin position="1060"/>
        <end position="1112"/>
    </location>
</feature>
<evidence type="ECO:0000259" key="9">
    <source>
        <dbReference type="Pfam" id="PF03941"/>
    </source>
</evidence>
<gene>
    <name evidence="10" type="ORF">BU24DRAFT_382905</name>
</gene>
<comment type="similarity">
    <text evidence="3">Belongs to the INCENP family.</text>
</comment>
<feature type="compositionally biased region" description="Polar residues" evidence="8">
    <location>
        <begin position="786"/>
        <end position="818"/>
    </location>
</feature>
<feature type="region of interest" description="Disordered" evidence="8">
    <location>
        <begin position="377"/>
        <end position="397"/>
    </location>
</feature>
<evidence type="ECO:0000256" key="8">
    <source>
        <dbReference type="SAM" id="MobiDB-lite"/>
    </source>
</evidence>
<feature type="compositionally biased region" description="Low complexity" evidence="8">
    <location>
        <begin position="765"/>
        <end position="785"/>
    </location>
</feature>
<name>A0A6A5Y791_9PLEO</name>
<feature type="compositionally biased region" description="Basic and acidic residues" evidence="8">
    <location>
        <begin position="1137"/>
        <end position="1152"/>
    </location>
</feature>
<dbReference type="InterPro" id="IPR005635">
    <property type="entry name" value="Inner_centromere_prot_ARK-bd"/>
</dbReference>
<dbReference type="EMBL" id="ML978066">
    <property type="protein sequence ID" value="KAF2020897.1"/>
    <property type="molecule type" value="Genomic_DNA"/>
</dbReference>
<feature type="compositionally biased region" description="Low complexity" evidence="8">
    <location>
        <begin position="922"/>
        <end position="944"/>
    </location>
</feature>
<dbReference type="PANTHER" id="PTHR13142">
    <property type="entry name" value="INNER CENTROMERE PROTEIN"/>
    <property type="match status" value="1"/>
</dbReference>
<feature type="compositionally biased region" description="Low complexity" evidence="8">
    <location>
        <begin position="601"/>
        <end position="620"/>
    </location>
</feature>
<evidence type="ECO:0000256" key="6">
    <source>
        <dbReference type="ARBA" id="ARBA00023212"/>
    </source>
</evidence>
<feature type="region of interest" description="Disordered" evidence="8">
    <location>
        <begin position="413"/>
        <end position="484"/>
    </location>
</feature>
<feature type="compositionally biased region" description="Low complexity" evidence="8">
    <location>
        <begin position="879"/>
        <end position="915"/>
    </location>
</feature>
<feature type="compositionally biased region" description="Basic and acidic residues" evidence="8">
    <location>
        <begin position="465"/>
        <end position="480"/>
    </location>
</feature>
<evidence type="ECO:0000313" key="11">
    <source>
        <dbReference type="Proteomes" id="UP000799778"/>
    </source>
</evidence>
<evidence type="ECO:0000256" key="1">
    <source>
        <dbReference type="ARBA" id="ARBA00004123"/>
    </source>
</evidence>
<feature type="compositionally biased region" description="Basic and acidic residues" evidence="8">
    <location>
        <begin position="842"/>
        <end position="859"/>
    </location>
</feature>
<dbReference type="Proteomes" id="UP000799778">
    <property type="component" value="Unassembled WGS sequence"/>
</dbReference>
<feature type="compositionally biased region" description="Low complexity" evidence="8">
    <location>
        <begin position="566"/>
        <end position="577"/>
    </location>
</feature>
<evidence type="ECO:0000256" key="4">
    <source>
        <dbReference type="ARBA" id="ARBA00022490"/>
    </source>
</evidence>
<feature type="compositionally biased region" description="Acidic residues" evidence="8">
    <location>
        <begin position="1062"/>
        <end position="1073"/>
    </location>
</feature>
<feature type="region of interest" description="Disordered" evidence="8">
    <location>
        <begin position="497"/>
        <end position="539"/>
    </location>
</feature>
<dbReference type="RefSeq" id="XP_033389236.1">
    <property type="nucleotide sequence ID" value="XM_033524784.1"/>
</dbReference>
<dbReference type="GO" id="GO:0007059">
    <property type="term" value="P:chromosome segregation"/>
    <property type="evidence" value="ECO:0007669"/>
    <property type="project" value="UniProtKB-KW"/>
</dbReference>
<dbReference type="GeneID" id="54282181"/>
<evidence type="ECO:0000313" key="10">
    <source>
        <dbReference type="EMBL" id="KAF2020897.1"/>
    </source>
</evidence>
<evidence type="ECO:0000256" key="5">
    <source>
        <dbReference type="ARBA" id="ARBA00022829"/>
    </source>
</evidence>
<feature type="compositionally biased region" description="Basic and acidic residues" evidence="8">
    <location>
        <begin position="993"/>
        <end position="1002"/>
    </location>
</feature>